<keyword evidence="1" id="KW-0472">Membrane</keyword>
<keyword evidence="1" id="KW-0812">Transmembrane</keyword>
<protein>
    <submittedName>
        <fullName evidence="2">Uncharacterized protein</fullName>
    </submittedName>
</protein>
<sequence>MHLVRHTDLEIYRQGIKSSILTRRESVLLLSMRLGFIAGFLFGYCFSTRLLWRLQDFRNRSDNGSR</sequence>
<proteinExistence type="predicted"/>
<evidence type="ECO:0000256" key="1">
    <source>
        <dbReference type="SAM" id="Phobius"/>
    </source>
</evidence>
<name>A0A016V7X5_9BILA</name>
<dbReference type="AlphaFoldDB" id="A0A016V7X5"/>
<gene>
    <name evidence="2" type="primary">Acey_s0016.g3118</name>
    <name evidence="2" type="ORF">Y032_0016g3118</name>
</gene>
<accession>A0A016V7X5</accession>
<organism evidence="2 3">
    <name type="scientific">Ancylostoma ceylanicum</name>
    <dbReference type="NCBI Taxonomy" id="53326"/>
    <lineage>
        <taxon>Eukaryota</taxon>
        <taxon>Metazoa</taxon>
        <taxon>Ecdysozoa</taxon>
        <taxon>Nematoda</taxon>
        <taxon>Chromadorea</taxon>
        <taxon>Rhabditida</taxon>
        <taxon>Rhabditina</taxon>
        <taxon>Rhabditomorpha</taxon>
        <taxon>Strongyloidea</taxon>
        <taxon>Ancylostomatidae</taxon>
        <taxon>Ancylostomatinae</taxon>
        <taxon>Ancylostoma</taxon>
    </lineage>
</organism>
<evidence type="ECO:0000313" key="2">
    <source>
        <dbReference type="EMBL" id="EYC23092.1"/>
    </source>
</evidence>
<keyword evidence="3" id="KW-1185">Reference proteome</keyword>
<dbReference type="EMBL" id="JARK01001352">
    <property type="protein sequence ID" value="EYC23092.1"/>
    <property type="molecule type" value="Genomic_DNA"/>
</dbReference>
<reference evidence="3" key="1">
    <citation type="journal article" date="2015" name="Nat. Genet.">
        <title>The genome and transcriptome of the zoonotic hookworm Ancylostoma ceylanicum identify infection-specific gene families.</title>
        <authorList>
            <person name="Schwarz E.M."/>
            <person name="Hu Y."/>
            <person name="Antoshechkin I."/>
            <person name="Miller M.M."/>
            <person name="Sternberg P.W."/>
            <person name="Aroian R.V."/>
        </authorList>
    </citation>
    <scope>NUCLEOTIDE SEQUENCE</scope>
    <source>
        <strain evidence="3">HY135</strain>
    </source>
</reference>
<comment type="caution">
    <text evidence="2">The sequence shown here is derived from an EMBL/GenBank/DDBJ whole genome shotgun (WGS) entry which is preliminary data.</text>
</comment>
<feature type="transmembrane region" description="Helical" evidence="1">
    <location>
        <begin position="27"/>
        <end position="52"/>
    </location>
</feature>
<dbReference type="Proteomes" id="UP000024635">
    <property type="component" value="Unassembled WGS sequence"/>
</dbReference>
<keyword evidence="1" id="KW-1133">Transmembrane helix</keyword>
<evidence type="ECO:0000313" key="3">
    <source>
        <dbReference type="Proteomes" id="UP000024635"/>
    </source>
</evidence>